<reference evidence="7 8" key="1">
    <citation type="submission" date="2019-01" db="EMBL/GenBank/DDBJ databases">
        <title>Draft Genome Sequencing of Zygosaccharomyces mellis Ca-7.</title>
        <authorList>
            <person name="Shiwa Y."/>
            <person name="Kanesaki Y."/>
            <person name="Ishige T."/>
            <person name="Mura K."/>
            <person name="Hori T."/>
            <person name="Tamura T."/>
        </authorList>
    </citation>
    <scope>NUCLEOTIDE SEQUENCE [LARGE SCALE GENOMIC DNA]</scope>
    <source>
        <strain evidence="7 8">Ca-7</strain>
    </source>
</reference>
<feature type="compositionally biased region" description="Polar residues" evidence="4">
    <location>
        <begin position="864"/>
        <end position="879"/>
    </location>
</feature>
<keyword evidence="1" id="KW-0597">Phosphoprotein</keyword>
<evidence type="ECO:0000256" key="1">
    <source>
        <dbReference type="ARBA" id="ARBA00022553"/>
    </source>
</evidence>
<feature type="compositionally biased region" description="Low complexity" evidence="4">
    <location>
        <begin position="153"/>
        <end position="172"/>
    </location>
</feature>
<feature type="compositionally biased region" description="Low complexity" evidence="4">
    <location>
        <begin position="957"/>
        <end position="979"/>
    </location>
</feature>
<feature type="compositionally biased region" description="Polar residues" evidence="4">
    <location>
        <begin position="252"/>
        <end position="265"/>
    </location>
</feature>
<organism evidence="7 8">
    <name type="scientific">Zygosaccharomyces mellis</name>
    <dbReference type="NCBI Taxonomy" id="42258"/>
    <lineage>
        <taxon>Eukaryota</taxon>
        <taxon>Fungi</taxon>
        <taxon>Dikarya</taxon>
        <taxon>Ascomycota</taxon>
        <taxon>Saccharomycotina</taxon>
        <taxon>Saccharomycetes</taxon>
        <taxon>Saccharomycetales</taxon>
        <taxon>Saccharomycetaceae</taxon>
        <taxon>Zygosaccharomyces</taxon>
    </lineage>
</organism>
<feature type="compositionally biased region" description="Low complexity" evidence="4">
    <location>
        <begin position="11"/>
        <end position="31"/>
    </location>
</feature>
<evidence type="ECO:0000313" key="7">
    <source>
        <dbReference type="EMBL" id="GCE98824.1"/>
    </source>
</evidence>
<feature type="compositionally biased region" description="Polar residues" evidence="4">
    <location>
        <begin position="1"/>
        <end position="10"/>
    </location>
</feature>
<keyword evidence="5" id="KW-0472">Membrane</keyword>
<protein>
    <recommendedName>
        <fullName evidence="6">Epidermal growth factor receptor-like transmembrane-juxtamembrane segment domain-containing protein</fullName>
    </recommendedName>
</protein>
<dbReference type="Proteomes" id="UP000301737">
    <property type="component" value="Unassembled WGS sequence"/>
</dbReference>
<evidence type="ECO:0000256" key="3">
    <source>
        <dbReference type="ARBA" id="ARBA00022840"/>
    </source>
</evidence>
<evidence type="ECO:0000259" key="6">
    <source>
        <dbReference type="Pfam" id="PF21314"/>
    </source>
</evidence>
<keyword evidence="5" id="KW-0812">Transmembrane</keyword>
<evidence type="ECO:0000256" key="5">
    <source>
        <dbReference type="SAM" id="Phobius"/>
    </source>
</evidence>
<comment type="caution">
    <text evidence="7">The sequence shown here is derived from an EMBL/GenBank/DDBJ whole genome shotgun (WGS) entry which is preliminary data.</text>
</comment>
<dbReference type="OrthoDB" id="4036548at2759"/>
<gene>
    <name evidence="7" type="primary">TDA7</name>
    <name evidence="7" type="ORF">ZYGM_004413</name>
</gene>
<name>A0A4C2E3L5_9SACH</name>
<feature type="region of interest" description="Disordered" evidence="4">
    <location>
        <begin position="129"/>
        <end position="172"/>
    </location>
</feature>
<proteinExistence type="predicted"/>
<keyword evidence="3" id="KW-0067">ATP-binding</keyword>
<keyword evidence="2" id="KW-0547">Nucleotide-binding</keyword>
<feature type="domain" description="Epidermal growth factor receptor-like transmembrane-juxtamembrane segment" evidence="6">
    <location>
        <begin position="801"/>
        <end position="834"/>
    </location>
</feature>
<feature type="region of interest" description="Disordered" evidence="4">
    <location>
        <begin position="1"/>
        <end position="31"/>
    </location>
</feature>
<feature type="compositionally biased region" description="Polar residues" evidence="4">
    <location>
        <begin position="129"/>
        <end position="141"/>
    </location>
</feature>
<evidence type="ECO:0000313" key="8">
    <source>
        <dbReference type="Proteomes" id="UP000301737"/>
    </source>
</evidence>
<feature type="region of interest" description="Disordered" evidence="4">
    <location>
        <begin position="337"/>
        <end position="397"/>
    </location>
</feature>
<feature type="region of interest" description="Disordered" evidence="4">
    <location>
        <begin position="607"/>
        <end position="676"/>
    </location>
</feature>
<dbReference type="Pfam" id="PF21314">
    <property type="entry name" value="TM_ErbB1"/>
    <property type="match status" value="1"/>
</dbReference>
<feature type="region of interest" description="Disordered" evidence="4">
    <location>
        <begin position="44"/>
        <end position="69"/>
    </location>
</feature>
<feature type="compositionally biased region" description="Low complexity" evidence="4">
    <location>
        <begin position="642"/>
        <end position="670"/>
    </location>
</feature>
<feature type="compositionally biased region" description="Basic and acidic residues" evidence="4">
    <location>
        <begin position="907"/>
        <end position="921"/>
    </location>
</feature>
<feature type="transmembrane region" description="Helical" evidence="5">
    <location>
        <begin position="800"/>
        <end position="823"/>
    </location>
</feature>
<keyword evidence="5" id="KW-1133">Transmembrane helix</keyword>
<dbReference type="AlphaFoldDB" id="A0A4C2E3L5"/>
<feature type="compositionally biased region" description="Low complexity" evidence="4">
    <location>
        <begin position="342"/>
        <end position="397"/>
    </location>
</feature>
<feature type="region of interest" description="Disordered" evidence="4">
    <location>
        <begin position="236"/>
        <end position="265"/>
    </location>
</feature>
<sequence>METSLDATWKSSSPSETLPLTSSIWEDSSSSSSLLNNYLMTSRSSSTTNTDSLQPPSYTSTTDPSSSYFSDTSTSKSIYSLSSVTSSPTYTPWWSTTSNDISDLTNSMDATSSSAFPWWESSPNQPYTISTKSSSSNLNTHDTADSTWDGVGSTVSPTSSLISDSSSASPTSEISVSAFKSPELNSYSNWWSSTPNNQYGFTSSTNSMGTPTSSSLNLWPTSNSFESSMSSKSVALSPSSLDTTHSDGELNSAKTDSSSLYRDSSQNPSTTAFQFSSNYVNSESASQLDTSMVIFPSQSSYNWDSGLPTTTTPSISPTLSWSSSWSSSWFLSSTPSVPPSMSEASTVTTTTTESLNLPSSSLSETSTAGDTSTIITPTTSSTPPLEISSNTPFSTSSNTPFSTSFTVVSSGPSSTSTIPSSTRPSISVISLTTIPSDLSASSSINPIDTSPSSSDFEIYSLSEQQPSALSMIWSNTLQSTSSSPSLITALSSYVGSSSGAALSTASSLAPFAPTITMDTSDILPTSTYEPSAFNGLSDYLSTISSVEPMTPTISSPTVTSEVLSSDSIDTTSSVLFSATSTPVVTSSSVWFETTPTASDVENSMIITSTDASPDPSGTTNMWSSLTPQRSGDSPSFESTLFSLPESTISSKSPSVTSSPSQVSTPPISSIGFTTSPNGSISSKASLNGLSEPRFKNTTSTQSFHQSSSTSSINTGYSVSYGTKTAYYIYTQTYVITASTTTFGTGLPTTVGMPRSGSSTFSTPQSAITQGIEFYNNWLNNNLDNGKSHHHSRRDGNDTGAIVGGVVGGVCGILGCGLATWVLLRRRRNKKKNTLDAQGFSEEIGSRVENTSPTESPRGRFQENPGRTINDNPGNNGNQLFSIFRTKEIPPAPSEDMAGHHFNSIRSREAEDSENPFHDKFNFAEQPHTQAQVTPPPVPPPRKMHSNTQHPNPSRSINSSHENLSSLASSLNDSSLSSSLHGDYSMLSSGPIRLGHSSYGDNMPENPTGGFFREII</sequence>
<feature type="region of interest" description="Disordered" evidence="4">
    <location>
        <begin position="842"/>
        <end position="879"/>
    </location>
</feature>
<dbReference type="InterPro" id="IPR049328">
    <property type="entry name" value="TM_ErbB1"/>
</dbReference>
<feature type="region of interest" description="Disordered" evidence="4">
    <location>
        <begin position="907"/>
        <end position="980"/>
    </location>
</feature>
<feature type="compositionally biased region" description="Polar residues" evidence="4">
    <location>
        <begin position="945"/>
        <end position="956"/>
    </location>
</feature>
<accession>A0A4C2E3L5</accession>
<evidence type="ECO:0000256" key="2">
    <source>
        <dbReference type="ARBA" id="ARBA00022741"/>
    </source>
</evidence>
<evidence type="ECO:0000256" key="4">
    <source>
        <dbReference type="SAM" id="MobiDB-lite"/>
    </source>
</evidence>
<feature type="compositionally biased region" description="Polar residues" evidence="4">
    <location>
        <begin position="607"/>
        <end position="641"/>
    </location>
</feature>
<dbReference type="EMBL" id="BIMX01000006">
    <property type="protein sequence ID" value="GCE98824.1"/>
    <property type="molecule type" value="Genomic_DNA"/>
</dbReference>
<keyword evidence="8" id="KW-1185">Reference proteome</keyword>